<feature type="transmembrane region" description="Helical" evidence="1">
    <location>
        <begin position="78"/>
        <end position="97"/>
    </location>
</feature>
<name>A0ABW8C0Y3_9ACTN</name>
<dbReference type="EMBL" id="JBITYG010000001">
    <property type="protein sequence ID" value="MFI9099482.1"/>
    <property type="molecule type" value="Genomic_DNA"/>
</dbReference>
<comment type="caution">
    <text evidence="2">The sequence shown here is derived from an EMBL/GenBank/DDBJ whole genome shotgun (WGS) entry which is preliminary data.</text>
</comment>
<gene>
    <name evidence="2" type="ORF">ACIGXA_03085</name>
</gene>
<dbReference type="Proteomes" id="UP001614394">
    <property type="component" value="Unassembled WGS sequence"/>
</dbReference>
<keyword evidence="1" id="KW-1133">Transmembrane helix</keyword>
<accession>A0ABW8C0Y3</accession>
<evidence type="ECO:0000256" key="1">
    <source>
        <dbReference type="SAM" id="Phobius"/>
    </source>
</evidence>
<protein>
    <submittedName>
        <fullName evidence="2">DUF6113 family protein</fullName>
    </submittedName>
</protein>
<sequence length="143" mass="13870">MSPATTSGAGKAKEAVGRAGMGGTARIVSYLVLAVLAALVGGAGALVQDGWFPGGLLLALAGVAGLFYGGVKLTGTRLGAAVPGAVWLITVMLLSSARPEGDFLFAAGIGPYIYLLGGALAGVVCATLPQLPSSGANDARLGG</sequence>
<keyword evidence="1" id="KW-0472">Membrane</keyword>
<evidence type="ECO:0000313" key="2">
    <source>
        <dbReference type="EMBL" id="MFI9099482.1"/>
    </source>
</evidence>
<organism evidence="2 3">
    <name type="scientific">Streptomyces fildesensis</name>
    <dbReference type="NCBI Taxonomy" id="375757"/>
    <lineage>
        <taxon>Bacteria</taxon>
        <taxon>Bacillati</taxon>
        <taxon>Actinomycetota</taxon>
        <taxon>Actinomycetes</taxon>
        <taxon>Kitasatosporales</taxon>
        <taxon>Streptomycetaceae</taxon>
        <taxon>Streptomyces</taxon>
    </lineage>
</organism>
<feature type="transmembrane region" description="Helical" evidence="1">
    <location>
        <begin position="51"/>
        <end position="71"/>
    </location>
</feature>
<dbReference type="InterPro" id="IPR046095">
    <property type="entry name" value="DUF6113"/>
</dbReference>
<keyword evidence="3" id="KW-1185">Reference proteome</keyword>
<feature type="transmembrane region" description="Helical" evidence="1">
    <location>
        <begin position="27"/>
        <end position="45"/>
    </location>
</feature>
<dbReference type="Pfam" id="PF19608">
    <property type="entry name" value="DUF6113"/>
    <property type="match status" value="1"/>
</dbReference>
<proteinExistence type="predicted"/>
<keyword evidence="1" id="KW-0812">Transmembrane</keyword>
<reference evidence="2 3" key="1">
    <citation type="submission" date="2024-10" db="EMBL/GenBank/DDBJ databases">
        <title>The Natural Products Discovery Center: Release of the First 8490 Sequenced Strains for Exploring Actinobacteria Biosynthetic Diversity.</title>
        <authorList>
            <person name="Kalkreuter E."/>
            <person name="Kautsar S.A."/>
            <person name="Yang D."/>
            <person name="Bader C.D."/>
            <person name="Teijaro C.N."/>
            <person name="Fluegel L."/>
            <person name="Davis C.M."/>
            <person name="Simpson J.R."/>
            <person name="Lauterbach L."/>
            <person name="Steele A.D."/>
            <person name="Gui C."/>
            <person name="Meng S."/>
            <person name="Li G."/>
            <person name="Viehrig K."/>
            <person name="Ye F."/>
            <person name="Su P."/>
            <person name="Kiefer A.F."/>
            <person name="Nichols A."/>
            <person name="Cepeda A.J."/>
            <person name="Yan W."/>
            <person name="Fan B."/>
            <person name="Jiang Y."/>
            <person name="Adhikari A."/>
            <person name="Zheng C.-J."/>
            <person name="Schuster L."/>
            <person name="Cowan T.M."/>
            <person name="Smanski M.J."/>
            <person name="Chevrette M.G."/>
            <person name="De Carvalho L.P.S."/>
            <person name="Shen B."/>
        </authorList>
    </citation>
    <scope>NUCLEOTIDE SEQUENCE [LARGE SCALE GENOMIC DNA]</scope>
    <source>
        <strain evidence="2 3">NPDC053399</strain>
    </source>
</reference>
<dbReference type="RefSeq" id="WP_399643863.1">
    <property type="nucleotide sequence ID" value="NZ_JBITYG010000001.1"/>
</dbReference>
<feature type="transmembrane region" description="Helical" evidence="1">
    <location>
        <begin position="103"/>
        <end position="128"/>
    </location>
</feature>
<evidence type="ECO:0000313" key="3">
    <source>
        <dbReference type="Proteomes" id="UP001614394"/>
    </source>
</evidence>